<feature type="transmembrane region" description="Helical" evidence="7">
    <location>
        <begin position="231"/>
        <end position="250"/>
    </location>
</feature>
<dbReference type="InterPro" id="IPR020846">
    <property type="entry name" value="MFS_dom"/>
</dbReference>
<dbReference type="CDD" id="cd06173">
    <property type="entry name" value="MFS_MefA_like"/>
    <property type="match status" value="1"/>
</dbReference>
<feature type="transmembrane region" description="Helical" evidence="7">
    <location>
        <begin position="262"/>
        <end position="285"/>
    </location>
</feature>
<dbReference type="GO" id="GO:0005886">
    <property type="term" value="C:plasma membrane"/>
    <property type="evidence" value="ECO:0007669"/>
    <property type="project" value="UniProtKB-SubCell"/>
</dbReference>
<feature type="transmembrane region" description="Helical" evidence="7">
    <location>
        <begin position="112"/>
        <end position="134"/>
    </location>
</feature>
<protein>
    <recommendedName>
        <fullName evidence="8">Major facilitator superfamily (MFS) profile domain-containing protein</fullName>
    </recommendedName>
</protein>
<dbReference type="PANTHER" id="PTHR43266">
    <property type="entry name" value="MACROLIDE-EFFLUX PROTEIN"/>
    <property type="match status" value="1"/>
</dbReference>
<evidence type="ECO:0000256" key="7">
    <source>
        <dbReference type="SAM" id="Phobius"/>
    </source>
</evidence>
<keyword evidence="5 7" id="KW-1133">Transmembrane helix</keyword>
<name>A0A0G0SQ63_9BACT</name>
<keyword evidence="4 7" id="KW-0812">Transmembrane</keyword>
<dbReference type="GO" id="GO:0022857">
    <property type="term" value="F:transmembrane transporter activity"/>
    <property type="evidence" value="ECO:0007669"/>
    <property type="project" value="InterPro"/>
</dbReference>
<dbReference type="AlphaFoldDB" id="A0A0G0SQ63"/>
<feature type="transmembrane region" description="Helical" evidence="7">
    <location>
        <begin position="51"/>
        <end position="74"/>
    </location>
</feature>
<evidence type="ECO:0000256" key="6">
    <source>
        <dbReference type="ARBA" id="ARBA00023136"/>
    </source>
</evidence>
<dbReference type="Gene3D" id="1.20.1250.20">
    <property type="entry name" value="MFS general substrate transporter like domains"/>
    <property type="match status" value="1"/>
</dbReference>
<keyword evidence="2" id="KW-0813">Transport</keyword>
<accession>A0A0G0SQ63</accession>
<evidence type="ECO:0000256" key="1">
    <source>
        <dbReference type="ARBA" id="ARBA00004651"/>
    </source>
</evidence>
<evidence type="ECO:0000256" key="4">
    <source>
        <dbReference type="ARBA" id="ARBA00022692"/>
    </source>
</evidence>
<feature type="transmembrane region" description="Helical" evidence="7">
    <location>
        <begin position="328"/>
        <end position="347"/>
    </location>
</feature>
<comment type="caution">
    <text evidence="9">The sequence shown here is derived from an EMBL/GenBank/DDBJ whole genome shotgun (WGS) entry which is preliminary data.</text>
</comment>
<feature type="transmembrane region" description="Helical" evidence="7">
    <location>
        <begin position="20"/>
        <end position="44"/>
    </location>
</feature>
<feature type="transmembrane region" description="Helical" evidence="7">
    <location>
        <begin position="353"/>
        <end position="373"/>
    </location>
</feature>
<keyword evidence="6 7" id="KW-0472">Membrane</keyword>
<evidence type="ECO:0000313" key="9">
    <source>
        <dbReference type="EMBL" id="KKR64581.1"/>
    </source>
</evidence>
<dbReference type="Proteomes" id="UP000034293">
    <property type="component" value="Unassembled WGS sequence"/>
</dbReference>
<reference evidence="9 10" key="1">
    <citation type="journal article" date="2015" name="Nature">
        <title>rRNA introns, odd ribosomes, and small enigmatic genomes across a large radiation of phyla.</title>
        <authorList>
            <person name="Brown C.T."/>
            <person name="Hug L.A."/>
            <person name="Thomas B.C."/>
            <person name="Sharon I."/>
            <person name="Castelle C.J."/>
            <person name="Singh A."/>
            <person name="Wilkins M.J."/>
            <person name="Williams K.H."/>
            <person name="Banfield J.F."/>
        </authorList>
    </citation>
    <scope>NUCLEOTIDE SEQUENCE [LARGE SCALE GENOMIC DNA]</scope>
</reference>
<dbReference type="PROSITE" id="PS50850">
    <property type="entry name" value="MFS"/>
    <property type="match status" value="1"/>
</dbReference>
<dbReference type="InterPro" id="IPR011701">
    <property type="entry name" value="MFS"/>
</dbReference>
<feature type="domain" description="Major facilitator superfamily (MFS) profile" evidence="8">
    <location>
        <begin position="1"/>
        <end position="376"/>
    </location>
</feature>
<feature type="transmembrane region" description="Helical" evidence="7">
    <location>
        <begin position="291"/>
        <end position="316"/>
    </location>
</feature>
<dbReference type="Pfam" id="PF07690">
    <property type="entry name" value="MFS_1"/>
    <property type="match status" value="1"/>
</dbReference>
<dbReference type="InterPro" id="IPR036259">
    <property type="entry name" value="MFS_trans_sf"/>
</dbReference>
<comment type="subcellular location">
    <subcellularLocation>
        <location evidence="1">Cell membrane</location>
        <topology evidence="1">Multi-pass membrane protein</topology>
    </subcellularLocation>
</comment>
<sequence>MNFVLLIRLFEVTGSAISTSLLWVAYALPAILVGPFASAVVDLVDKRKMLIFTNLFQALVILIFGFAANSSIFFLYEVVFLYSLLNQFYVPSETSTLAFVLKKDKLVHGNSLFFITQQGSLVVGFALAGLLNAFLGFNNTIFLCSAFLFIAFLSTLFLPSLKSENEIPKGFETAVFGFFKHISNGYAFIKSERKVLTPVLLLIGFQVALQVVIVQFPTLAKNILNIPLNSAGIYMLVPAGIGAVFGALFIPKILKRDVRKKTLIDIALLAMAISLIFLTFVIPLFSYIVRFILSFLSVVVIGFSFVAILVPSQTFLQESTPSELRGRVFGNFSFLVITVSVLPVVFSGSIVEIFGIKSLLLLLSVFIFVVYGFSKKFGDRFLAG</sequence>
<evidence type="ECO:0000313" key="10">
    <source>
        <dbReference type="Proteomes" id="UP000034293"/>
    </source>
</evidence>
<dbReference type="PANTHER" id="PTHR43266:SF2">
    <property type="entry name" value="MAJOR FACILITATOR SUPERFAMILY (MFS) PROFILE DOMAIN-CONTAINING PROTEIN"/>
    <property type="match status" value="1"/>
</dbReference>
<dbReference type="EMBL" id="LBZA01000007">
    <property type="protein sequence ID" value="KKR64581.1"/>
    <property type="molecule type" value="Genomic_DNA"/>
</dbReference>
<keyword evidence="3" id="KW-1003">Cell membrane</keyword>
<gene>
    <name evidence="9" type="ORF">UU02_C0007G0019</name>
</gene>
<evidence type="ECO:0000256" key="5">
    <source>
        <dbReference type="ARBA" id="ARBA00022989"/>
    </source>
</evidence>
<evidence type="ECO:0000256" key="3">
    <source>
        <dbReference type="ARBA" id="ARBA00022475"/>
    </source>
</evidence>
<proteinExistence type="predicted"/>
<evidence type="ECO:0000256" key="2">
    <source>
        <dbReference type="ARBA" id="ARBA00022448"/>
    </source>
</evidence>
<feature type="transmembrane region" description="Helical" evidence="7">
    <location>
        <begin position="140"/>
        <end position="161"/>
    </location>
</feature>
<organism evidence="9 10">
    <name type="scientific">Candidatus Woesebacteria bacterium GW2011_GWA1_40_43</name>
    <dbReference type="NCBI Taxonomy" id="1618553"/>
    <lineage>
        <taxon>Bacteria</taxon>
        <taxon>Candidatus Woeseibacteriota</taxon>
    </lineage>
</organism>
<feature type="transmembrane region" description="Helical" evidence="7">
    <location>
        <begin position="199"/>
        <end position="219"/>
    </location>
</feature>
<evidence type="ECO:0000259" key="8">
    <source>
        <dbReference type="PROSITE" id="PS50850"/>
    </source>
</evidence>
<dbReference type="SUPFAM" id="SSF103473">
    <property type="entry name" value="MFS general substrate transporter"/>
    <property type="match status" value="1"/>
</dbReference>